<feature type="transmembrane region" description="Helical" evidence="2">
    <location>
        <begin position="400"/>
        <end position="417"/>
    </location>
</feature>
<organism evidence="3 4">
    <name type="scientific">Roseovarius faecimaris</name>
    <dbReference type="NCBI Taxonomy" id="2494550"/>
    <lineage>
        <taxon>Bacteria</taxon>
        <taxon>Pseudomonadati</taxon>
        <taxon>Pseudomonadota</taxon>
        <taxon>Alphaproteobacteria</taxon>
        <taxon>Rhodobacterales</taxon>
        <taxon>Roseobacteraceae</taxon>
        <taxon>Roseovarius</taxon>
    </lineage>
</organism>
<dbReference type="GO" id="GO:0005886">
    <property type="term" value="C:plasma membrane"/>
    <property type="evidence" value="ECO:0007669"/>
    <property type="project" value="TreeGrafter"/>
</dbReference>
<keyword evidence="4" id="KW-1185">Reference proteome</keyword>
<protein>
    <submittedName>
        <fullName evidence="3">Cell envelope integrity protein CreD</fullName>
    </submittedName>
</protein>
<evidence type="ECO:0000313" key="4">
    <source>
        <dbReference type="Proteomes" id="UP000428330"/>
    </source>
</evidence>
<feature type="transmembrane region" description="Helical" evidence="2">
    <location>
        <begin position="316"/>
        <end position="334"/>
    </location>
</feature>
<dbReference type="AlphaFoldDB" id="A0A6I6IQ52"/>
<dbReference type="Pfam" id="PF06123">
    <property type="entry name" value="CreD"/>
    <property type="match status" value="1"/>
</dbReference>
<keyword evidence="2" id="KW-0472">Membrane</keyword>
<sequence>MIRSLGLRFFIVGLLILLMFIPVLFVGDIIDARADYNRETRSSVGQEWGGRQLLSGPVLIIPVQETVVVREKREVLDPETGIQKLDADDNPVYRFVDVERTLNRAPVYLYPDRFEAEIDTTTQERHRGIFTVPVYSAEAVLEFDFPTEAAVEALINDERLIWDAAELHLSVTSNRALRGAATLEAGQTELQMEPRAINDERIGGVRAPTGDPRRHDGYRLSLDFNGAETLSIAPVGRDSTVRFSSDWAHPSFFGAFLPDGHDISETGFSATWSIPHLARPLPQLSRESQDWSARQSTSFGVDLYQPNDFYQKSYRAARYGILFIGLTFLTIFLIEGQTKRPTHPVQYILVGLAQSAFFLLMLALAEQMGFAIAYLVAASATVGLITAFGALALQLGKRTLVLGLLLSALYGVLYLILRSADYALLAGSVLTFAAIAGTMFATRNENWYGAPKDPGQRRGWFVRKPAPAAPQPDPSASAAAPSQGTHPQG</sequence>
<dbReference type="KEGG" id="rom:EI983_03195"/>
<dbReference type="InterPro" id="IPR010364">
    <property type="entry name" value="Uncharacterised_IM_CreD"/>
</dbReference>
<dbReference type="EMBL" id="CP034348">
    <property type="protein sequence ID" value="QGX97336.1"/>
    <property type="molecule type" value="Genomic_DNA"/>
</dbReference>
<feature type="transmembrane region" description="Helical" evidence="2">
    <location>
        <begin position="7"/>
        <end position="27"/>
    </location>
</feature>
<feature type="region of interest" description="Disordered" evidence="1">
    <location>
        <begin position="450"/>
        <end position="489"/>
    </location>
</feature>
<evidence type="ECO:0000313" key="3">
    <source>
        <dbReference type="EMBL" id="QGX97336.1"/>
    </source>
</evidence>
<reference evidence="4" key="1">
    <citation type="submission" date="2018-12" db="EMBL/GenBank/DDBJ databases">
        <title>Complete genome sequence of Roseovarius sp. MME-070.</title>
        <authorList>
            <person name="Nam Y.-D."/>
            <person name="Kang J."/>
            <person name="Chung W.-H."/>
            <person name="Park Y.S."/>
        </authorList>
    </citation>
    <scope>NUCLEOTIDE SEQUENCE [LARGE SCALE GENOMIC DNA]</scope>
    <source>
        <strain evidence="4">MME-070</strain>
    </source>
</reference>
<keyword evidence="2" id="KW-1133">Transmembrane helix</keyword>
<accession>A0A6I6IQ52</accession>
<dbReference type="PIRSF" id="PIRSF004548">
    <property type="entry name" value="CreD"/>
    <property type="match status" value="1"/>
</dbReference>
<dbReference type="NCBIfam" id="NF008712">
    <property type="entry name" value="PRK11715.1-1"/>
    <property type="match status" value="1"/>
</dbReference>
<dbReference type="Proteomes" id="UP000428330">
    <property type="component" value="Chromosome"/>
</dbReference>
<name>A0A6I6IQ52_9RHOB</name>
<dbReference type="PANTHER" id="PTHR30092:SF0">
    <property type="entry name" value="INNER MEMBRANE PROTEIN CRED"/>
    <property type="match status" value="1"/>
</dbReference>
<dbReference type="OrthoDB" id="9791851at2"/>
<proteinExistence type="predicted"/>
<feature type="transmembrane region" description="Helical" evidence="2">
    <location>
        <begin position="346"/>
        <end position="365"/>
    </location>
</feature>
<feature type="compositionally biased region" description="Low complexity" evidence="1">
    <location>
        <begin position="474"/>
        <end position="483"/>
    </location>
</feature>
<evidence type="ECO:0000256" key="2">
    <source>
        <dbReference type="SAM" id="Phobius"/>
    </source>
</evidence>
<keyword evidence="2" id="KW-0812">Transmembrane</keyword>
<dbReference type="PANTHER" id="PTHR30092">
    <property type="entry name" value="INNER MEMBRANE PROTEIN CRED"/>
    <property type="match status" value="1"/>
</dbReference>
<gene>
    <name evidence="3" type="primary">creD</name>
    <name evidence="3" type="ORF">EI983_03195</name>
</gene>
<feature type="transmembrane region" description="Helical" evidence="2">
    <location>
        <begin position="371"/>
        <end position="393"/>
    </location>
</feature>
<evidence type="ECO:0000256" key="1">
    <source>
        <dbReference type="SAM" id="MobiDB-lite"/>
    </source>
</evidence>
<feature type="transmembrane region" description="Helical" evidence="2">
    <location>
        <begin position="423"/>
        <end position="442"/>
    </location>
</feature>
<dbReference type="RefSeq" id="WP_157705931.1">
    <property type="nucleotide sequence ID" value="NZ_CP034348.1"/>
</dbReference>